<dbReference type="CDD" id="cd01107">
    <property type="entry name" value="HTH_BmrR"/>
    <property type="match status" value="1"/>
</dbReference>
<comment type="similarity">
    <text evidence="2">Belongs to the beta sliding clamp family.</text>
</comment>
<keyword evidence="8 11" id="KW-0238">DNA-binding</keyword>
<dbReference type="SMART" id="SM00422">
    <property type="entry name" value="HTH_MERR"/>
    <property type="match status" value="1"/>
</dbReference>
<dbReference type="PROSITE" id="PS00552">
    <property type="entry name" value="HTH_MERR_1"/>
    <property type="match status" value="1"/>
</dbReference>
<dbReference type="GO" id="GO:0008408">
    <property type="term" value="F:3'-5' exonuclease activity"/>
    <property type="evidence" value="ECO:0007669"/>
    <property type="project" value="InterPro"/>
</dbReference>
<evidence type="ECO:0000256" key="9">
    <source>
        <dbReference type="SAM" id="Coils"/>
    </source>
</evidence>
<keyword evidence="9" id="KW-0175">Coiled coil</keyword>
<dbReference type="GO" id="GO:0009360">
    <property type="term" value="C:DNA polymerase III complex"/>
    <property type="evidence" value="ECO:0007669"/>
    <property type="project" value="InterPro"/>
</dbReference>
<dbReference type="InterPro" id="IPR046938">
    <property type="entry name" value="DNA_clamp_sf"/>
</dbReference>
<evidence type="ECO:0000313" key="11">
    <source>
        <dbReference type="EMBL" id="MBB4960819.1"/>
    </source>
</evidence>
<dbReference type="Pfam" id="PF02767">
    <property type="entry name" value="DNA_pol3_beta_2"/>
    <property type="match status" value="1"/>
</dbReference>
<dbReference type="InterPro" id="IPR009061">
    <property type="entry name" value="DNA-bd_dom_put_sf"/>
</dbReference>
<dbReference type="SMART" id="SM00480">
    <property type="entry name" value="POL3Bc"/>
    <property type="match status" value="1"/>
</dbReference>
<dbReference type="SUPFAM" id="SSF46955">
    <property type="entry name" value="Putative DNA-binding domain"/>
    <property type="match status" value="1"/>
</dbReference>
<protein>
    <submittedName>
        <fullName evidence="11">DNA-binding transcriptional MerR regulator</fullName>
    </submittedName>
</protein>
<feature type="coiled-coil region" evidence="9">
    <location>
        <begin position="84"/>
        <end position="111"/>
    </location>
</feature>
<dbReference type="EMBL" id="JACHJW010000001">
    <property type="protein sequence ID" value="MBB4960819.1"/>
    <property type="molecule type" value="Genomic_DNA"/>
</dbReference>
<keyword evidence="4" id="KW-0808">Transferase</keyword>
<keyword evidence="12" id="KW-1185">Reference proteome</keyword>
<evidence type="ECO:0000256" key="3">
    <source>
        <dbReference type="ARBA" id="ARBA00022490"/>
    </source>
</evidence>
<dbReference type="Proteomes" id="UP000578819">
    <property type="component" value="Unassembled WGS sequence"/>
</dbReference>
<dbReference type="PROSITE" id="PS50937">
    <property type="entry name" value="HTH_MERR_2"/>
    <property type="match status" value="1"/>
</dbReference>
<accession>A0A7W7STU6</accession>
<dbReference type="GO" id="GO:0006355">
    <property type="term" value="P:regulation of DNA-templated transcription"/>
    <property type="evidence" value="ECO:0007669"/>
    <property type="project" value="InterPro"/>
</dbReference>
<proteinExistence type="inferred from homology"/>
<evidence type="ECO:0000256" key="6">
    <source>
        <dbReference type="ARBA" id="ARBA00022705"/>
    </source>
</evidence>
<organism evidence="11 12">
    <name type="scientific">Micromonospora polyrhachis</name>
    <dbReference type="NCBI Taxonomy" id="1282883"/>
    <lineage>
        <taxon>Bacteria</taxon>
        <taxon>Bacillati</taxon>
        <taxon>Actinomycetota</taxon>
        <taxon>Actinomycetes</taxon>
        <taxon>Micromonosporales</taxon>
        <taxon>Micromonosporaceae</taxon>
        <taxon>Micromonospora</taxon>
    </lineage>
</organism>
<dbReference type="SUPFAM" id="SSF55979">
    <property type="entry name" value="DNA clamp"/>
    <property type="match status" value="2"/>
</dbReference>
<dbReference type="PANTHER" id="PTHR30478">
    <property type="entry name" value="DNA POLYMERASE III SUBUNIT BETA"/>
    <property type="match status" value="1"/>
</dbReference>
<evidence type="ECO:0000256" key="2">
    <source>
        <dbReference type="ARBA" id="ARBA00010752"/>
    </source>
</evidence>
<keyword evidence="6" id="KW-0235">DNA replication</keyword>
<sequence>MDGELHSIGEMARASGLSVSALRFYDGADVLVPAAVDPTTGYRWYDPQQIVPARMVAGLRRVGMPLAEISQAVAAQRCDPAAVRRLLDAHLRRLEDGLADARRELSRVRDLLDHDETPIATRLTLTGAELAATIDAVRFAIGRDPELPMLNAVWCEVGPETLRLVATDRFRLAVAESAIGQVTGPPAHLLVPATLIDQLRELLIEDEPVELVLTPTVITVELPRHRLAMPTLEHDFPDYRRLLGDRLGGRFGTSGGQQVTVDAPALRAALAPEVAPTVVREHNGVRYDVAILTVNETGGLTVVDGAGLDLDQSGYVGVNGDFLLDALGASGQGQLVLELDGPINPLAIRLPADEGTFSVLMPVRLS</sequence>
<dbReference type="Pfam" id="PF13411">
    <property type="entry name" value="MerR_1"/>
    <property type="match status" value="1"/>
</dbReference>
<dbReference type="GO" id="GO:0005737">
    <property type="term" value="C:cytoplasm"/>
    <property type="evidence" value="ECO:0007669"/>
    <property type="project" value="UniProtKB-SubCell"/>
</dbReference>
<keyword evidence="7" id="KW-0239">DNA-directed DNA polymerase</keyword>
<evidence type="ECO:0000256" key="4">
    <source>
        <dbReference type="ARBA" id="ARBA00022679"/>
    </source>
</evidence>
<keyword evidence="3" id="KW-0963">Cytoplasm</keyword>
<comment type="subcellular location">
    <subcellularLocation>
        <location evidence="1">Cytoplasm</location>
    </subcellularLocation>
</comment>
<evidence type="ECO:0000256" key="8">
    <source>
        <dbReference type="ARBA" id="ARBA00023125"/>
    </source>
</evidence>
<dbReference type="InterPro" id="IPR001001">
    <property type="entry name" value="DNA_polIII_beta"/>
</dbReference>
<dbReference type="GO" id="GO:0006271">
    <property type="term" value="P:DNA strand elongation involved in DNA replication"/>
    <property type="evidence" value="ECO:0007669"/>
    <property type="project" value="TreeGrafter"/>
</dbReference>
<name>A0A7W7STU6_9ACTN</name>
<dbReference type="Gene3D" id="3.10.150.10">
    <property type="entry name" value="DNA Polymerase III, subunit A, domain 2"/>
    <property type="match status" value="2"/>
</dbReference>
<comment type="caution">
    <text evidence="11">The sequence shown here is derived from an EMBL/GenBank/DDBJ whole genome shotgun (WGS) entry which is preliminary data.</text>
</comment>
<dbReference type="GO" id="GO:0003677">
    <property type="term" value="F:DNA binding"/>
    <property type="evidence" value="ECO:0007669"/>
    <property type="project" value="UniProtKB-KW"/>
</dbReference>
<gene>
    <name evidence="11" type="ORF">FHR38_004552</name>
</gene>
<evidence type="ECO:0000256" key="1">
    <source>
        <dbReference type="ARBA" id="ARBA00004496"/>
    </source>
</evidence>
<dbReference type="CDD" id="cd00140">
    <property type="entry name" value="beta_clamp"/>
    <property type="match status" value="1"/>
</dbReference>
<dbReference type="PANTHER" id="PTHR30478:SF0">
    <property type="entry name" value="BETA SLIDING CLAMP"/>
    <property type="match status" value="1"/>
</dbReference>
<reference evidence="11 12" key="1">
    <citation type="submission" date="2020-08" db="EMBL/GenBank/DDBJ databases">
        <title>Sequencing the genomes of 1000 actinobacteria strains.</title>
        <authorList>
            <person name="Klenk H.-P."/>
        </authorList>
    </citation>
    <scope>NUCLEOTIDE SEQUENCE [LARGE SCALE GENOMIC DNA]</scope>
    <source>
        <strain evidence="11 12">DSM 45886</strain>
    </source>
</reference>
<dbReference type="AlphaFoldDB" id="A0A7W7STU6"/>
<dbReference type="InterPro" id="IPR022637">
    <property type="entry name" value="DNA_polIII_beta_cen"/>
</dbReference>
<evidence type="ECO:0000313" key="12">
    <source>
        <dbReference type="Proteomes" id="UP000578819"/>
    </source>
</evidence>
<evidence type="ECO:0000259" key="10">
    <source>
        <dbReference type="PROSITE" id="PS50937"/>
    </source>
</evidence>
<dbReference type="Gene3D" id="1.10.1660.10">
    <property type="match status" value="1"/>
</dbReference>
<keyword evidence="5" id="KW-0548">Nucleotidyltransferase</keyword>
<dbReference type="InterPro" id="IPR000551">
    <property type="entry name" value="MerR-type_HTH_dom"/>
</dbReference>
<feature type="domain" description="HTH merR-type" evidence="10">
    <location>
        <begin position="5"/>
        <end position="75"/>
    </location>
</feature>
<dbReference type="GO" id="GO:0003887">
    <property type="term" value="F:DNA-directed DNA polymerase activity"/>
    <property type="evidence" value="ECO:0007669"/>
    <property type="project" value="UniProtKB-KW"/>
</dbReference>
<evidence type="ECO:0000256" key="7">
    <source>
        <dbReference type="ARBA" id="ARBA00022932"/>
    </source>
</evidence>
<evidence type="ECO:0000256" key="5">
    <source>
        <dbReference type="ARBA" id="ARBA00022695"/>
    </source>
</evidence>